<proteinExistence type="predicted"/>
<reference evidence="1" key="1">
    <citation type="submission" date="2018-02" db="EMBL/GenBank/DDBJ databases">
        <title>Rhizophora mucronata_Transcriptome.</title>
        <authorList>
            <person name="Meera S.P."/>
            <person name="Sreeshan A."/>
            <person name="Augustine A."/>
        </authorList>
    </citation>
    <scope>NUCLEOTIDE SEQUENCE</scope>
    <source>
        <tissue evidence="1">Leaf</tissue>
    </source>
</reference>
<evidence type="ECO:0000313" key="1">
    <source>
        <dbReference type="EMBL" id="MBX22720.1"/>
    </source>
</evidence>
<protein>
    <submittedName>
        <fullName evidence="1">Vacuolar protein sorting-associated protein 33 isoform 1</fullName>
    </submittedName>
</protein>
<organism evidence="1">
    <name type="scientific">Rhizophora mucronata</name>
    <name type="common">Asiatic mangrove</name>
    <dbReference type="NCBI Taxonomy" id="61149"/>
    <lineage>
        <taxon>Eukaryota</taxon>
        <taxon>Viridiplantae</taxon>
        <taxon>Streptophyta</taxon>
        <taxon>Embryophyta</taxon>
        <taxon>Tracheophyta</taxon>
        <taxon>Spermatophyta</taxon>
        <taxon>Magnoliopsida</taxon>
        <taxon>eudicotyledons</taxon>
        <taxon>Gunneridae</taxon>
        <taxon>Pentapetalae</taxon>
        <taxon>rosids</taxon>
        <taxon>fabids</taxon>
        <taxon>Malpighiales</taxon>
        <taxon>Rhizophoraceae</taxon>
        <taxon>Rhizophora</taxon>
    </lineage>
</organism>
<dbReference type="EMBL" id="GGEC01042236">
    <property type="protein sequence ID" value="MBX22720.1"/>
    <property type="molecule type" value="Transcribed_RNA"/>
</dbReference>
<name>A0A2P2LXL9_RHIMU</name>
<accession>A0A2P2LXL9</accession>
<sequence>METKVFYGNMCCAIHSKYSVSVLWNNLISSIPLSLSNKLQSWRASRCSNGSLPYSSLANYVPVEVGTIVMNYYVDTIVIIQYVLC</sequence>
<dbReference type="AlphaFoldDB" id="A0A2P2LXL9"/>